<evidence type="ECO:0000256" key="4">
    <source>
        <dbReference type="ARBA" id="ARBA00023163"/>
    </source>
</evidence>
<dbReference type="Gene3D" id="3.40.190.10">
    <property type="entry name" value="Periplasmic binding protein-like II"/>
    <property type="match status" value="2"/>
</dbReference>
<keyword evidence="2" id="KW-0805">Transcription regulation</keyword>
<protein>
    <submittedName>
        <fullName evidence="6">LysR family transcriptional regulator</fullName>
    </submittedName>
</protein>
<feature type="domain" description="HTH lysR-type" evidence="5">
    <location>
        <begin position="9"/>
        <end position="59"/>
    </location>
</feature>
<comment type="similarity">
    <text evidence="1">Belongs to the LysR transcriptional regulatory family.</text>
</comment>
<evidence type="ECO:0000313" key="7">
    <source>
        <dbReference type="Proteomes" id="UP001596053"/>
    </source>
</evidence>
<dbReference type="InterPro" id="IPR000847">
    <property type="entry name" value="LysR_HTH_N"/>
</dbReference>
<dbReference type="RefSeq" id="WP_377795096.1">
    <property type="nucleotide sequence ID" value="NZ_JBHSLW010000002.1"/>
</dbReference>
<sequence length="298" mass="32205">MPPLSPLPAFEATVRLGSMTLAAEELGRTHSAISRQIKALEEALGLQLLDRGAAPLGLTAAGKALYATTRMAFEAFDSCMGQLRPAQGGEIVTLAIGSSLATRWLVPRLPRFYAAHPEVSMRLTMVGASIFEVEDYDIVTSWNRLGYNLPDDQVYHVLGDVAFALVCAPGYRFRVEAGRLSAETQLIGNFPITIQPSYRDHPLVVPMVARSLTFPHTHMCIEAAVGGLGVTLVETRLAQPELADGRLIAPLGVLTIKDGLVAFPHPRREPKAATRKLLAWLKAEAAADYPQTINGNSL</sequence>
<dbReference type="InterPro" id="IPR036390">
    <property type="entry name" value="WH_DNA-bd_sf"/>
</dbReference>
<gene>
    <name evidence="6" type="ORF">ACFPOB_00735</name>
</gene>
<dbReference type="PROSITE" id="PS50931">
    <property type="entry name" value="HTH_LYSR"/>
    <property type="match status" value="1"/>
</dbReference>
<dbReference type="Gene3D" id="1.10.10.10">
    <property type="entry name" value="Winged helix-like DNA-binding domain superfamily/Winged helix DNA-binding domain"/>
    <property type="match status" value="1"/>
</dbReference>
<accession>A0ABW0ILY6</accession>
<evidence type="ECO:0000313" key="6">
    <source>
        <dbReference type="EMBL" id="MFC5418086.1"/>
    </source>
</evidence>
<dbReference type="Pfam" id="PF03466">
    <property type="entry name" value="LysR_substrate"/>
    <property type="match status" value="1"/>
</dbReference>
<dbReference type="PANTHER" id="PTHR30537:SF74">
    <property type="entry name" value="HTH-TYPE TRANSCRIPTIONAL REGULATOR TRPI"/>
    <property type="match status" value="1"/>
</dbReference>
<dbReference type="PRINTS" id="PR00039">
    <property type="entry name" value="HTHLYSR"/>
</dbReference>
<name>A0ABW0ILY6_9HYPH</name>
<evidence type="ECO:0000256" key="2">
    <source>
        <dbReference type="ARBA" id="ARBA00023015"/>
    </source>
</evidence>
<dbReference type="Proteomes" id="UP001596053">
    <property type="component" value="Unassembled WGS sequence"/>
</dbReference>
<dbReference type="InterPro" id="IPR058163">
    <property type="entry name" value="LysR-type_TF_proteobact-type"/>
</dbReference>
<dbReference type="SUPFAM" id="SSF53850">
    <property type="entry name" value="Periplasmic binding protein-like II"/>
    <property type="match status" value="1"/>
</dbReference>
<dbReference type="PANTHER" id="PTHR30537">
    <property type="entry name" value="HTH-TYPE TRANSCRIPTIONAL REGULATOR"/>
    <property type="match status" value="1"/>
</dbReference>
<organism evidence="6 7">
    <name type="scientific">Bosea eneae</name>
    <dbReference type="NCBI Taxonomy" id="151454"/>
    <lineage>
        <taxon>Bacteria</taxon>
        <taxon>Pseudomonadati</taxon>
        <taxon>Pseudomonadota</taxon>
        <taxon>Alphaproteobacteria</taxon>
        <taxon>Hyphomicrobiales</taxon>
        <taxon>Boseaceae</taxon>
        <taxon>Bosea</taxon>
    </lineage>
</organism>
<reference evidence="7" key="1">
    <citation type="journal article" date="2019" name="Int. J. Syst. Evol. Microbiol.">
        <title>The Global Catalogue of Microorganisms (GCM) 10K type strain sequencing project: providing services to taxonomists for standard genome sequencing and annotation.</title>
        <authorList>
            <consortium name="The Broad Institute Genomics Platform"/>
            <consortium name="The Broad Institute Genome Sequencing Center for Infectious Disease"/>
            <person name="Wu L."/>
            <person name="Ma J."/>
        </authorList>
    </citation>
    <scope>NUCLEOTIDE SEQUENCE [LARGE SCALE GENOMIC DNA]</scope>
    <source>
        <strain evidence="7">NCAIM B.01391</strain>
    </source>
</reference>
<dbReference type="SUPFAM" id="SSF46785">
    <property type="entry name" value="Winged helix' DNA-binding domain"/>
    <property type="match status" value="1"/>
</dbReference>
<keyword evidence="7" id="KW-1185">Reference proteome</keyword>
<evidence type="ECO:0000256" key="3">
    <source>
        <dbReference type="ARBA" id="ARBA00023125"/>
    </source>
</evidence>
<keyword evidence="4" id="KW-0804">Transcription</keyword>
<evidence type="ECO:0000256" key="1">
    <source>
        <dbReference type="ARBA" id="ARBA00009437"/>
    </source>
</evidence>
<evidence type="ECO:0000259" key="5">
    <source>
        <dbReference type="PROSITE" id="PS50931"/>
    </source>
</evidence>
<dbReference type="InterPro" id="IPR036388">
    <property type="entry name" value="WH-like_DNA-bd_sf"/>
</dbReference>
<comment type="caution">
    <text evidence="6">The sequence shown here is derived from an EMBL/GenBank/DDBJ whole genome shotgun (WGS) entry which is preliminary data.</text>
</comment>
<dbReference type="Pfam" id="PF00126">
    <property type="entry name" value="HTH_1"/>
    <property type="match status" value="1"/>
</dbReference>
<keyword evidence="3" id="KW-0238">DNA-binding</keyword>
<dbReference type="InterPro" id="IPR005119">
    <property type="entry name" value="LysR_subst-bd"/>
</dbReference>
<dbReference type="EMBL" id="JBHSLW010000002">
    <property type="protein sequence ID" value="MFC5418086.1"/>
    <property type="molecule type" value="Genomic_DNA"/>
</dbReference>
<proteinExistence type="inferred from homology"/>